<organism evidence="1 2">
    <name type="scientific">Legionella quinlivanii</name>
    <dbReference type="NCBI Taxonomy" id="45073"/>
    <lineage>
        <taxon>Bacteria</taxon>
        <taxon>Pseudomonadati</taxon>
        <taxon>Pseudomonadota</taxon>
        <taxon>Gammaproteobacteria</taxon>
        <taxon>Legionellales</taxon>
        <taxon>Legionellaceae</taxon>
        <taxon>Legionella</taxon>
    </lineage>
</organism>
<protein>
    <submittedName>
        <fullName evidence="1">Uncharacterized protein</fullName>
    </submittedName>
</protein>
<proteinExistence type="predicted"/>
<comment type="caution">
    <text evidence="1">The sequence shown here is derived from an EMBL/GenBank/DDBJ whole genome shotgun (WGS) entry which is preliminary data.</text>
</comment>
<gene>
    <name evidence="1" type="ORF">Lqui_1034</name>
</gene>
<dbReference type="PATRIC" id="fig|45073.5.peg.1091"/>
<evidence type="ECO:0000313" key="2">
    <source>
        <dbReference type="Proteomes" id="UP000054618"/>
    </source>
</evidence>
<accession>A0A0W0Y6G8</accession>
<dbReference type="Proteomes" id="UP000054618">
    <property type="component" value="Unassembled WGS sequence"/>
</dbReference>
<sequence>MKAKMEHSVLTEFKKAVSEGDLKQCQNLLANYASYEKELITALKSSEILKLKELTRYDSQFDGVTSVPYPPETAKDYFKETEEYYYVVDEKYAERFRKIPPKASFVECFNLINSLRVKYGFPSYEKKSEDRIIPEAWPCPQKMDLDMVNYSYACILKGTRGSVPARTLPASLVAHDIEKQFLNSRTHWPVQRSEQETRALAFFNEFVLKMLSPDRKIEEKKDDLSPDQTGNQLN</sequence>
<dbReference type="EMBL" id="LNYS01000006">
    <property type="protein sequence ID" value="KTD52190.1"/>
    <property type="molecule type" value="Genomic_DNA"/>
</dbReference>
<reference evidence="1 2" key="1">
    <citation type="submission" date="2015-11" db="EMBL/GenBank/DDBJ databases">
        <title>Genomic analysis of 38 Legionella species identifies large and diverse effector repertoires.</title>
        <authorList>
            <person name="Burstein D."/>
            <person name="Amaro F."/>
            <person name="Zusman T."/>
            <person name="Lifshitz Z."/>
            <person name="Cohen O."/>
            <person name="Gilbert J.A."/>
            <person name="Pupko T."/>
            <person name="Shuman H.A."/>
            <person name="Segal G."/>
        </authorList>
    </citation>
    <scope>NUCLEOTIDE SEQUENCE [LARGE SCALE GENOMIC DNA]</scope>
    <source>
        <strain evidence="1 2">CDC#1442-AUS-E</strain>
    </source>
</reference>
<dbReference type="AlphaFoldDB" id="A0A0W0Y6G8"/>
<name>A0A0W0Y6G8_9GAMM</name>
<dbReference type="RefSeq" id="WP_058507119.1">
    <property type="nucleotide sequence ID" value="NZ_CAAAIK010000006.1"/>
</dbReference>
<evidence type="ECO:0000313" key="1">
    <source>
        <dbReference type="EMBL" id="KTD52190.1"/>
    </source>
</evidence>
<keyword evidence="2" id="KW-1185">Reference proteome</keyword>